<keyword evidence="1" id="KW-1133">Transmembrane helix</keyword>
<feature type="transmembrane region" description="Helical" evidence="1">
    <location>
        <begin position="489"/>
        <end position="515"/>
    </location>
</feature>
<keyword evidence="3" id="KW-1185">Reference proteome</keyword>
<dbReference type="AlphaFoldDB" id="A0AAD8P8R6"/>
<name>A0AAD8P8R6_BABGI</name>
<accession>A0AAD8P8R6</accession>
<dbReference type="Proteomes" id="UP001230268">
    <property type="component" value="Unassembled WGS sequence"/>
</dbReference>
<dbReference type="EMBL" id="JAVEPI010000003">
    <property type="protein sequence ID" value="KAK1442740.1"/>
    <property type="molecule type" value="Genomic_DNA"/>
</dbReference>
<protein>
    <submittedName>
        <fullName evidence="2">Uncharacterized protein</fullName>
    </submittedName>
</protein>
<feature type="transmembrane region" description="Helical" evidence="1">
    <location>
        <begin position="397"/>
        <end position="419"/>
    </location>
</feature>
<feature type="transmembrane region" description="Helical" evidence="1">
    <location>
        <begin position="426"/>
        <end position="451"/>
    </location>
</feature>
<feature type="transmembrane region" description="Helical" evidence="1">
    <location>
        <begin position="21"/>
        <end position="40"/>
    </location>
</feature>
<evidence type="ECO:0000313" key="2">
    <source>
        <dbReference type="EMBL" id="KAK1442740.1"/>
    </source>
</evidence>
<gene>
    <name evidence="2" type="ORF">BgAZ_302580</name>
</gene>
<keyword evidence="1" id="KW-0472">Membrane</keyword>
<feature type="transmembrane region" description="Helical" evidence="1">
    <location>
        <begin position="251"/>
        <end position="271"/>
    </location>
</feature>
<keyword evidence="1" id="KW-0812">Transmembrane</keyword>
<feature type="transmembrane region" description="Helical" evidence="1">
    <location>
        <begin position="113"/>
        <end position="136"/>
    </location>
</feature>
<sequence length="516" mass="58560">MPSNPVIPKSRANSAGLGNHIYPLVLCACRFVLAITQFSVGLDTYYAFESLKQKKNPFEGSLASIADSRIDYSWVPVSDSSDSTADQNVQNKFFNYYLIRLVHFLNDQTSAFVLYPCIITLCFLMILCIYDLFEIFQKRFSSKKVRKIGFWIQVSLCSAIVFQAILQGVILVWHNGNVSHMEVLYPFIFSHGSSKNAKHDLLLKTGSRDLKRRLIACVLFNLASLVPDTYLMLVRTLQPLRLYVMVNSIKVLSVMTMFACFIAGFIVKYSVGCAIDPKLMSDKTTINIMKHNKNINVHDLYPNTGWYVDSNIKNSGYIGDDYTYVPVFDLVQAINSRVNRTAKRLVTKEAYKDPLPKFFGDIGEKDENYGALDTQKGLEVYTFVRASYDHVLHVYDVFLWVTFYVALLSTGLVVSNFLLVVKRHKLLLYTNVMIEAIAIALQVCSCFMAKYSMAGADFFCDIKEYIPATTGANFESMAVYAWVCRSKGLFTIVLSFISIWIALCVGNLLVLYLLWR</sequence>
<proteinExistence type="predicted"/>
<evidence type="ECO:0000313" key="3">
    <source>
        <dbReference type="Proteomes" id="UP001230268"/>
    </source>
</evidence>
<comment type="caution">
    <text evidence="2">The sequence shown here is derived from an EMBL/GenBank/DDBJ whole genome shotgun (WGS) entry which is preliminary data.</text>
</comment>
<feature type="transmembrane region" description="Helical" evidence="1">
    <location>
        <begin position="148"/>
        <end position="173"/>
    </location>
</feature>
<evidence type="ECO:0000256" key="1">
    <source>
        <dbReference type="SAM" id="Phobius"/>
    </source>
</evidence>
<organism evidence="2 3">
    <name type="scientific">Babesia gibsoni</name>
    <dbReference type="NCBI Taxonomy" id="33632"/>
    <lineage>
        <taxon>Eukaryota</taxon>
        <taxon>Sar</taxon>
        <taxon>Alveolata</taxon>
        <taxon>Apicomplexa</taxon>
        <taxon>Aconoidasida</taxon>
        <taxon>Piroplasmida</taxon>
        <taxon>Babesiidae</taxon>
        <taxon>Babesia</taxon>
    </lineage>
</organism>
<reference evidence="2" key="1">
    <citation type="submission" date="2023-08" db="EMBL/GenBank/DDBJ databases">
        <title>Draft sequence of the Babesia gibsoni genome.</title>
        <authorList>
            <person name="Yamagishi J.Y."/>
            <person name="Xuan X.X."/>
        </authorList>
    </citation>
    <scope>NUCLEOTIDE SEQUENCE</scope>
    <source>
        <strain evidence="2">Azabu</strain>
    </source>
</reference>